<dbReference type="AlphaFoldDB" id="M2LXP2"/>
<organism evidence="1 2">
    <name type="scientific">Baudoinia panamericana (strain UAMH 10762)</name>
    <name type="common">Angels' share fungus</name>
    <name type="synonym">Baudoinia compniacensis (strain UAMH 10762)</name>
    <dbReference type="NCBI Taxonomy" id="717646"/>
    <lineage>
        <taxon>Eukaryota</taxon>
        <taxon>Fungi</taxon>
        <taxon>Dikarya</taxon>
        <taxon>Ascomycota</taxon>
        <taxon>Pezizomycotina</taxon>
        <taxon>Dothideomycetes</taxon>
        <taxon>Dothideomycetidae</taxon>
        <taxon>Mycosphaerellales</taxon>
        <taxon>Teratosphaeriaceae</taxon>
        <taxon>Baudoinia</taxon>
    </lineage>
</organism>
<evidence type="ECO:0000313" key="1">
    <source>
        <dbReference type="EMBL" id="EMC99457.1"/>
    </source>
</evidence>
<gene>
    <name evidence="1" type="ORF">BAUCODRAFT_337341</name>
</gene>
<dbReference type="GeneID" id="19112219"/>
<dbReference type="HOGENOM" id="CLU_2589358_0_0_1"/>
<reference evidence="1 2" key="1">
    <citation type="journal article" date="2012" name="PLoS Pathog.">
        <title>Diverse lifestyles and strategies of plant pathogenesis encoded in the genomes of eighteen Dothideomycetes fungi.</title>
        <authorList>
            <person name="Ohm R.A."/>
            <person name="Feau N."/>
            <person name="Henrissat B."/>
            <person name="Schoch C.L."/>
            <person name="Horwitz B.A."/>
            <person name="Barry K.W."/>
            <person name="Condon B.J."/>
            <person name="Copeland A.C."/>
            <person name="Dhillon B."/>
            <person name="Glaser F."/>
            <person name="Hesse C.N."/>
            <person name="Kosti I."/>
            <person name="LaButti K."/>
            <person name="Lindquist E.A."/>
            <person name="Lucas S."/>
            <person name="Salamov A.A."/>
            <person name="Bradshaw R.E."/>
            <person name="Ciuffetti L."/>
            <person name="Hamelin R.C."/>
            <person name="Kema G.H.J."/>
            <person name="Lawrence C."/>
            <person name="Scott J.A."/>
            <person name="Spatafora J.W."/>
            <person name="Turgeon B.G."/>
            <person name="de Wit P.J.G.M."/>
            <person name="Zhong S."/>
            <person name="Goodwin S.B."/>
            <person name="Grigoriev I.V."/>
        </authorList>
    </citation>
    <scope>NUCLEOTIDE SEQUENCE [LARGE SCALE GENOMIC DNA]</scope>
    <source>
        <strain evidence="1 2">UAMH 10762</strain>
    </source>
</reference>
<evidence type="ECO:0000313" key="2">
    <source>
        <dbReference type="Proteomes" id="UP000011761"/>
    </source>
</evidence>
<protein>
    <submittedName>
        <fullName evidence="1">Uncharacterized protein</fullName>
    </submittedName>
</protein>
<proteinExistence type="predicted"/>
<dbReference type="Proteomes" id="UP000011761">
    <property type="component" value="Unassembled WGS sequence"/>
</dbReference>
<keyword evidence="2" id="KW-1185">Reference proteome</keyword>
<accession>M2LXP2</accession>
<dbReference type="RefSeq" id="XP_007673173.1">
    <property type="nucleotide sequence ID" value="XM_007674983.1"/>
</dbReference>
<dbReference type="EMBL" id="KB445551">
    <property type="protein sequence ID" value="EMC99457.1"/>
    <property type="molecule type" value="Genomic_DNA"/>
</dbReference>
<dbReference type="KEGG" id="bcom:BAUCODRAFT_337341"/>
<sequence>MLPSSSSSSSSSETSHPLRRFHDLISDLGNLSAEKSRHMRAALSARLSDSDGFEEEQWGFDSAYAGTLYDLLFGGCGVWA</sequence>
<name>M2LXP2_BAUPA</name>